<dbReference type="SUPFAM" id="SSF51261">
    <property type="entry name" value="Duplicated hybrid motif"/>
    <property type="match status" value="1"/>
</dbReference>
<dbReference type="InterPro" id="IPR011055">
    <property type="entry name" value="Dup_hybrid_motif"/>
</dbReference>
<evidence type="ECO:0000256" key="1">
    <source>
        <dbReference type="SAM" id="Coils"/>
    </source>
</evidence>
<reference evidence="4" key="1">
    <citation type="journal article" date="2019" name="Int. J. Syst. Evol. Microbiol.">
        <title>The Global Catalogue of Microorganisms (GCM) 10K type strain sequencing project: providing services to taxonomists for standard genome sequencing and annotation.</title>
        <authorList>
            <consortium name="The Broad Institute Genomics Platform"/>
            <consortium name="The Broad Institute Genome Sequencing Center for Infectious Disease"/>
            <person name="Wu L."/>
            <person name="Ma J."/>
        </authorList>
    </citation>
    <scope>NUCLEOTIDE SEQUENCE [LARGE SCALE GENOMIC DNA]</scope>
    <source>
        <strain evidence="4">NBRC 109019</strain>
    </source>
</reference>
<evidence type="ECO:0000313" key="4">
    <source>
        <dbReference type="Proteomes" id="UP001321477"/>
    </source>
</evidence>
<evidence type="ECO:0000259" key="2">
    <source>
        <dbReference type="Pfam" id="PF01551"/>
    </source>
</evidence>
<dbReference type="Gene3D" id="2.70.70.10">
    <property type="entry name" value="Glucose Permease (Domain IIA)"/>
    <property type="match status" value="1"/>
</dbReference>
<dbReference type="InterPro" id="IPR050570">
    <property type="entry name" value="Cell_wall_metabolism_enzyme"/>
</dbReference>
<protein>
    <recommendedName>
        <fullName evidence="2">M23ase beta-sheet core domain-containing protein</fullName>
    </recommendedName>
</protein>
<gene>
    <name evidence="3" type="ORF">GCM10025870_22940</name>
</gene>
<dbReference type="PANTHER" id="PTHR21666:SF270">
    <property type="entry name" value="MUREIN HYDROLASE ACTIVATOR ENVC"/>
    <property type="match status" value="1"/>
</dbReference>
<keyword evidence="4" id="KW-1185">Reference proteome</keyword>
<feature type="coiled-coil region" evidence="1">
    <location>
        <begin position="1"/>
        <end position="42"/>
    </location>
</feature>
<keyword evidence="1" id="KW-0175">Coiled coil</keyword>
<organism evidence="3 4">
    <name type="scientific">Agromyces marinus</name>
    <dbReference type="NCBI Taxonomy" id="1389020"/>
    <lineage>
        <taxon>Bacteria</taxon>
        <taxon>Bacillati</taxon>
        <taxon>Actinomycetota</taxon>
        <taxon>Actinomycetes</taxon>
        <taxon>Micrococcales</taxon>
        <taxon>Microbacteriaceae</taxon>
        <taxon>Agromyces</taxon>
    </lineage>
</organism>
<name>A0ABM8H349_9MICO</name>
<dbReference type="CDD" id="cd12797">
    <property type="entry name" value="M23_peptidase"/>
    <property type="match status" value="1"/>
</dbReference>
<feature type="domain" description="M23ase beta-sheet core" evidence="2">
    <location>
        <begin position="208"/>
        <end position="303"/>
    </location>
</feature>
<dbReference type="InterPro" id="IPR016047">
    <property type="entry name" value="M23ase_b-sheet_dom"/>
</dbReference>
<dbReference type="EMBL" id="AP027734">
    <property type="protein sequence ID" value="BDZ55221.1"/>
    <property type="molecule type" value="Genomic_DNA"/>
</dbReference>
<evidence type="ECO:0000313" key="3">
    <source>
        <dbReference type="EMBL" id="BDZ55221.1"/>
    </source>
</evidence>
<dbReference type="PANTHER" id="PTHR21666">
    <property type="entry name" value="PEPTIDASE-RELATED"/>
    <property type="match status" value="1"/>
</dbReference>
<accession>A0ABM8H349</accession>
<dbReference type="Proteomes" id="UP001321477">
    <property type="component" value="Chromosome"/>
</dbReference>
<sequence>MSGLRIKLQRAMAELRTAESALQSARSTKAVAREVAERLDERAADSRRIAETAASVYLDAVEGDGAALNSLGAALGSGHDLLAGLAGMDRVQRLTGDSERLRTIAERRAADADAADERADAAWAAVDAIPIERFENDVVKAKGAVTAARASLNGAQTRLASEDLIAFENIPTDAGQLSDQGWAGPVFGSVTDGFGPRPDKPLPGVNEFHRGTDLAAQCGTGVFAATDGRVVAAGPNGSYGNWILIDHGDGVSTGYAHLRDGGVLVDVGQSVAAGELIGAIGSTGASTGCHLHFEVRLDGAATDAMPFMAARGVDLG</sequence>
<dbReference type="Pfam" id="PF01551">
    <property type="entry name" value="Peptidase_M23"/>
    <property type="match status" value="1"/>
</dbReference>
<proteinExistence type="predicted"/>